<accession>A0ABT7K9C5</accession>
<name>A0ABT7K9C5_9HYPH</name>
<evidence type="ECO:0000313" key="1">
    <source>
        <dbReference type="EMBL" id="MDL2405187.1"/>
    </source>
</evidence>
<organism evidence="1 2">
    <name type="scientific">Rhizobium calliandrae</name>
    <dbReference type="NCBI Taxonomy" id="1312182"/>
    <lineage>
        <taxon>Bacteria</taxon>
        <taxon>Pseudomonadati</taxon>
        <taxon>Pseudomonadota</taxon>
        <taxon>Alphaproteobacteria</taxon>
        <taxon>Hyphomicrobiales</taxon>
        <taxon>Rhizobiaceae</taxon>
        <taxon>Rhizobium/Agrobacterium group</taxon>
        <taxon>Rhizobium</taxon>
    </lineage>
</organism>
<reference evidence="1" key="1">
    <citation type="submission" date="2023-06" db="EMBL/GenBank/DDBJ databases">
        <title>Phylogenetic Diversity of Rhizobium strains.</title>
        <authorList>
            <person name="Moura F.T."/>
            <person name="Helene L.C.F."/>
            <person name="Hungria M."/>
        </authorList>
    </citation>
    <scope>NUCLEOTIDE SEQUENCE</scope>
    <source>
        <strain evidence="1">CCGE524</strain>
    </source>
</reference>
<gene>
    <name evidence="1" type="ORF">PY650_05865</name>
</gene>
<protein>
    <submittedName>
        <fullName evidence="1">Uncharacterized protein</fullName>
    </submittedName>
</protein>
<keyword evidence="2" id="KW-1185">Reference proteome</keyword>
<proteinExistence type="predicted"/>
<dbReference type="EMBL" id="JARFYN010000005">
    <property type="protein sequence ID" value="MDL2405187.1"/>
    <property type="molecule type" value="Genomic_DNA"/>
</dbReference>
<comment type="caution">
    <text evidence="1">The sequence shown here is derived from an EMBL/GenBank/DDBJ whole genome shotgun (WGS) entry which is preliminary data.</text>
</comment>
<evidence type="ECO:0000313" key="2">
    <source>
        <dbReference type="Proteomes" id="UP001172630"/>
    </source>
</evidence>
<dbReference type="Proteomes" id="UP001172630">
    <property type="component" value="Unassembled WGS sequence"/>
</dbReference>
<dbReference type="RefSeq" id="WP_285878097.1">
    <property type="nucleotide sequence ID" value="NZ_JARFYN010000005.1"/>
</dbReference>
<sequence>MFGQRLNRETAGPNQSEQRWTCVAKQIFSKEPFNGDYSRMQPKRIVITSDLLRVTAEKTSRKGFATNTNLFAAILTPQISAATRLPVTILEWDDASPFDGKAVYDAFGLEANAGSWARIFAADATDIVCALFLPHVENSLVIGFEISPLLQKVLNRLDIPFVDMRWHPLRFLDDIFFGFSSNRSELSAAIAPYALSCQEVDFHVGLHKATAIRRSAFKTRGRSCDTLIVGQTPFDASLINDERIATLLDHKDRIAELAKTGSVAFRPHPFSPHPSPALAAFLEDHGIAHVDSDIDMYELLCDDSLQRVVGLSSGTLDEATFFGLSVTRFIPQRFRYLPHVMDAFQTDNESLVYTGIYHAFLNVDFWADILRSTLERTWPNGNPIPFKSDRLRHVNGAYWGLLNTGGTNLVMSYNTPE</sequence>